<dbReference type="Proteomes" id="UP000248021">
    <property type="component" value="Unassembled WGS sequence"/>
</dbReference>
<dbReference type="RefSeq" id="WP_110374189.1">
    <property type="nucleotide sequence ID" value="NZ_CAKNFN010000001.1"/>
</dbReference>
<dbReference type="EMBL" id="QJJK01000003">
    <property type="protein sequence ID" value="PXW61909.1"/>
    <property type="molecule type" value="Genomic_DNA"/>
</dbReference>
<gene>
    <name evidence="1" type="ORF">C7450_103431</name>
</gene>
<dbReference type="OrthoDB" id="7060861at2"/>
<dbReference type="AlphaFoldDB" id="A0A2V3UBU3"/>
<keyword evidence="2" id="KW-1185">Reference proteome</keyword>
<dbReference type="InterPro" id="IPR001893">
    <property type="entry name" value="Cys-rich_GLG1_repeat"/>
</dbReference>
<protein>
    <recommendedName>
        <fullName evidence="3">Cysteine rich repeat protein</fullName>
    </recommendedName>
</protein>
<evidence type="ECO:0008006" key="3">
    <source>
        <dbReference type="Google" id="ProtNLM"/>
    </source>
</evidence>
<organism evidence="1 2">
    <name type="scientific">Chelatococcus asaccharovorans</name>
    <dbReference type="NCBI Taxonomy" id="28210"/>
    <lineage>
        <taxon>Bacteria</taxon>
        <taxon>Pseudomonadati</taxon>
        <taxon>Pseudomonadota</taxon>
        <taxon>Alphaproteobacteria</taxon>
        <taxon>Hyphomicrobiales</taxon>
        <taxon>Chelatococcaceae</taxon>
        <taxon>Chelatococcus</taxon>
    </lineage>
</organism>
<name>A0A2V3UBU3_9HYPH</name>
<reference evidence="1 2" key="1">
    <citation type="submission" date="2018-05" db="EMBL/GenBank/DDBJ databases">
        <title>Genomic Encyclopedia of Type Strains, Phase IV (KMG-IV): sequencing the most valuable type-strain genomes for metagenomic binning, comparative biology and taxonomic classification.</title>
        <authorList>
            <person name="Goeker M."/>
        </authorList>
    </citation>
    <scope>NUCLEOTIDE SEQUENCE [LARGE SCALE GENOMIC DNA]</scope>
    <source>
        <strain evidence="1 2">DSM 6462</strain>
    </source>
</reference>
<sequence length="72" mass="8047">MKTILTVLAVFACTLAPDQSRARSDVPKYCKADLQRFCKDVRAGSSRLLQCLKTNHRLLSPECAQALQKLKP</sequence>
<proteinExistence type="predicted"/>
<accession>A0A2V3UBU3</accession>
<dbReference type="GO" id="GO:0016020">
    <property type="term" value="C:membrane"/>
    <property type="evidence" value="ECO:0007669"/>
    <property type="project" value="InterPro"/>
</dbReference>
<evidence type="ECO:0000313" key="1">
    <source>
        <dbReference type="EMBL" id="PXW61909.1"/>
    </source>
</evidence>
<evidence type="ECO:0000313" key="2">
    <source>
        <dbReference type="Proteomes" id="UP000248021"/>
    </source>
</evidence>
<dbReference type="Pfam" id="PF00839">
    <property type="entry name" value="Cys_rich_FGFR"/>
    <property type="match status" value="1"/>
</dbReference>
<comment type="caution">
    <text evidence="1">The sequence shown here is derived from an EMBL/GenBank/DDBJ whole genome shotgun (WGS) entry which is preliminary data.</text>
</comment>